<evidence type="ECO:0000313" key="1">
    <source>
        <dbReference type="EMBL" id="CAB5187463.1"/>
    </source>
</evidence>
<dbReference type="EMBL" id="LR798213">
    <property type="protein sequence ID" value="CAB5187463.1"/>
    <property type="molecule type" value="Genomic_DNA"/>
</dbReference>
<organism evidence="1">
    <name type="scientific">uncultured Caudovirales phage</name>
    <dbReference type="NCBI Taxonomy" id="2100421"/>
    <lineage>
        <taxon>Viruses</taxon>
        <taxon>Duplodnaviria</taxon>
        <taxon>Heunggongvirae</taxon>
        <taxon>Uroviricota</taxon>
        <taxon>Caudoviricetes</taxon>
        <taxon>Peduoviridae</taxon>
        <taxon>Maltschvirus</taxon>
        <taxon>Maltschvirus maltsch</taxon>
    </lineage>
</organism>
<sequence>MPAPTITALPTPPSRSDDPETFATKADAFLGAFPLFRTEANTQASYNDGVATAVTASQTAAATSATNAASSATAAAGSATTASGHASTASTQATAAAASATAAAASYDSFDDRYLGPKATNPTLDNDGNALLTGALYWNTAVPEMRVYTGTVWQTTYAPVTGYAPLASPTFTGVPAAPTATVGDSTTQIATTAFVNAEIANDVVRNDTAGTIAMNGTQAAGTSVQLARADHVHPVDTSRAPLASPGLTGTPTSTTAAVDTNTTQIATTAYVIAQGYLKSATASTTYAPLASPSLTGVPLATTAAADVNTTQIATTAYVIGQASAVTPAALGTAAVGTSLRYARADHVHAAPTGFAASGANTDITSLAQSATLAVSGTIGINSIGYRGVPQNAQSAAYTLALVDSGKHVLNTTGGFIIPANATIAFPIGSAVSIYNNSDTAQTVNIVSGSADVLRTPNTTGAVVTQANFTATFSTTVMNVSAMTSGTLAVGQTVSAGGNTLTISSLGTGSGGVGTYNMSASYTNATGAAYLATKLIPATITGQVAVVTGSISTTSLNVTAVTSGTISPGQVISGTGITAGTKILGQVSGTVGGIGIYTVSVSQTVASTTVTASIATKSLAARALATFLKVTATEWIYIGGLS</sequence>
<protein>
    <submittedName>
        <fullName evidence="1">Uncharacterized protein</fullName>
    </submittedName>
</protein>
<reference evidence="1" key="1">
    <citation type="submission" date="2020-05" db="EMBL/GenBank/DDBJ databases">
        <authorList>
            <person name="Chiriac C."/>
            <person name="Salcher M."/>
            <person name="Ghai R."/>
            <person name="Kavagutti S V."/>
        </authorList>
    </citation>
    <scope>NUCLEOTIDE SEQUENCE</scope>
</reference>
<proteinExistence type="predicted"/>
<gene>
    <name evidence="1" type="ORF">UFOVP166_52</name>
</gene>
<accession>A0A6J7WBB4</accession>
<name>A0A6J7WBB4_9CAUD</name>